<evidence type="ECO:0000313" key="2">
    <source>
        <dbReference type="Proteomes" id="UP001153069"/>
    </source>
</evidence>
<proteinExistence type="predicted"/>
<protein>
    <submittedName>
        <fullName evidence="1">Uncharacterized protein</fullName>
    </submittedName>
</protein>
<name>A0A9N8DM90_9STRA</name>
<evidence type="ECO:0000313" key="1">
    <source>
        <dbReference type="EMBL" id="CAB9502324.1"/>
    </source>
</evidence>
<dbReference type="Proteomes" id="UP001153069">
    <property type="component" value="Unassembled WGS sequence"/>
</dbReference>
<sequence length="142" mass="16169">MTSLAPPDLTLTEQEWANADEIRDVVTSSEDFEGISLTDFEYAQHALFTDGNLEDALFRIKGLHDFREEYKITSDPSKSVEEGMSLLRAFIKQHPWLLLDVSCDASSGYCCLIFDFAKLDPSAAKQDARTIQNFHWRLLLSF</sequence>
<gene>
    <name evidence="1" type="ORF">SEMRO_133_G063090.1</name>
</gene>
<keyword evidence="2" id="KW-1185">Reference proteome</keyword>
<accession>A0A9N8DM90</accession>
<reference evidence="1" key="1">
    <citation type="submission" date="2020-06" db="EMBL/GenBank/DDBJ databases">
        <authorList>
            <consortium name="Plant Systems Biology data submission"/>
        </authorList>
    </citation>
    <scope>NUCLEOTIDE SEQUENCE</scope>
    <source>
        <strain evidence="1">D6</strain>
    </source>
</reference>
<comment type="caution">
    <text evidence="1">The sequence shown here is derived from an EMBL/GenBank/DDBJ whole genome shotgun (WGS) entry which is preliminary data.</text>
</comment>
<dbReference type="EMBL" id="CAICTM010000132">
    <property type="protein sequence ID" value="CAB9502324.1"/>
    <property type="molecule type" value="Genomic_DNA"/>
</dbReference>
<dbReference type="AlphaFoldDB" id="A0A9N8DM90"/>
<organism evidence="1 2">
    <name type="scientific">Seminavis robusta</name>
    <dbReference type="NCBI Taxonomy" id="568900"/>
    <lineage>
        <taxon>Eukaryota</taxon>
        <taxon>Sar</taxon>
        <taxon>Stramenopiles</taxon>
        <taxon>Ochrophyta</taxon>
        <taxon>Bacillariophyta</taxon>
        <taxon>Bacillariophyceae</taxon>
        <taxon>Bacillariophycidae</taxon>
        <taxon>Naviculales</taxon>
        <taxon>Naviculaceae</taxon>
        <taxon>Seminavis</taxon>
    </lineage>
</organism>